<dbReference type="FunFam" id="3.40.50.10990:FF:000001">
    <property type="entry name" value="Riboflavin biosynthesis protein RibBA"/>
    <property type="match status" value="1"/>
</dbReference>
<comment type="cofactor">
    <cofactor evidence="2">
        <name>Mn(2+)</name>
        <dbReference type="ChEBI" id="CHEBI:29035"/>
    </cofactor>
</comment>
<feature type="binding site" evidence="19">
    <location>
        <begin position="294"/>
        <end position="296"/>
    </location>
    <ligand>
        <name>GTP</name>
        <dbReference type="ChEBI" id="CHEBI:37565"/>
    </ligand>
</feature>
<dbReference type="InterPro" id="IPR036144">
    <property type="entry name" value="RibA-like_sf"/>
</dbReference>
<evidence type="ECO:0000256" key="7">
    <source>
        <dbReference type="ARBA" id="ARBA00022619"/>
    </source>
</evidence>
<dbReference type="GO" id="GO:0009231">
    <property type="term" value="P:riboflavin biosynthetic process"/>
    <property type="evidence" value="ECO:0007669"/>
    <property type="project" value="UniProtKB-UniRule"/>
</dbReference>
<feature type="binding site" evidence="19">
    <location>
        <position position="351"/>
    </location>
    <ligand>
        <name>GTP</name>
        <dbReference type="ChEBI" id="CHEBI:37565"/>
    </ligand>
</feature>
<dbReference type="GO" id="GO:0008686">
    <property type="term" value="F:3,4-dihydroxy-2-butanone-4-phosphate synthase activity"/>
    <property type="evidence" value="ECO:0007669"/>
    <property type="project" value="UniProtKB-UniRule"/>
</dbReference>
<dbReference type="UniPathway" id="UPA00275">
    <property type="reaction ID" value="UER00399"/>
</dbReference>
<dbReference type="InterPro" id="IPR016299">
    <property type="entry name" value="Riboflavin_synth_RibBA"/>
</dbReference>
<feature type="region of interest" description="GTP cyclohydrolase II" evidence="19">
    <location>
        <begin position="201"/>
        <end position="413"/>
    </location>
</feature>
<dbReference type="NCBIfam" id="TIGR00506">
    <property type="entry name" value="ribB"/>
    <property type="match status" value="1"/>
</dbReference>
<keyword evidence="9 19" id="KW-0547">Nucleotide-binding</keyword>
<protein>
    <recommendedName>
        <fullName evidence="19">Riboflavin biosynthesis protein RibBA</fullName>
    </recommendedName>
    <domain>
        <recommendedName>
            <fullName evidence="19">3,4-dihydroxy-2-butanone 4-phosphate synthase</fullName>
            <shortName evidence="19">DHBP synthase</shortName>
            <ecNumber evidence="19">4.1.99.12</ecNumber>
        </recommendedName>
    </domain>
    <domain>
        <recommendedName>
            <fullName evidence="19">GTP cyclohydrolase-2</fullName>
            <ecNumber evidence="19">3.5.4.25</ecNumber>
        </recommendedName>
        <alternativeName>
            <fullName evidence="19">GTP cyclohydrolase II</fullName>
        </alternativeName>
    </domain>
</protein>
<feature type="binding site" evidence="19">
    <location>
        <position position="28"/>
    </location>
    <ligand>
        <name>Mg(2+)</name>
        <dbReference type="ChEBI" id="CHEBI:18420"/>
        <label>2</label>
    </ligand>
</feature>
<comment type="pathway">
    <text evidence="4 19">Cofactor biosynthesis; riboflavin biosynthesis; 5-amino-6-(D-ribitylamino)uracil from GTP: step 1/4.</text>
</comment>
<feature type="binding site" evidence="19">
    <location>
        <position position="256"/>
    </location>
    <ligand>
        <name>Zn(2+)</name>
        <dbReference type="ChEBI" id="CHEBI:29105"/>
        <note>catalytic</note>
    </ligand>
</feature>
<dbReference type="Pfam" id="PF00926">
    <property type="entry name" value="DHBP_synthase"/>
    <property type="match status" value="1"/>
</dbReference>
<evidence type="ECO:0000256" key="5">
    <source>
        <dbReference type="ARBA" id="ARBA00004904"/>
    </source>
</evidence>
<feature type="binding site" evidence="19">
    <location>
        <position position="142"/>
    </location>
    <ligand>
        <name>Mg(2+)</name>
        <dbReference type="ChEBI" id="CHEBI:18420"/>
        <label>2</label>
    </ligand>
</feature>
<evidence type="ECO:0000256" key="14">
    <source>
        <dbReference type="ARBA" id="ARBA00023211"/>
    </source>
</evidence>
<dbReference type="EMBL" id="OMOF01000412">
    <property type="protein sequence ID" value="SPF50109.1"/>
    <property type="molecule type" value="Genomic_DNA"/>
</dbReference>
<keyword evidence="10 19" id="KW-0378">Hydrolase</keyword>
<feature type="site" description="Essential for DHBP synthase activity" evidence="19">
    <location>
        <position position="125"/>
    </location>
</feature>
<feature type="binding site" evidence="19">
    <location>
        <begin position="139"/>
        <end position="143"/>
    </location>
    <ligand>
        <name>D-ribulose 5-phosphate</name>
        <dbReference type="ChEBI" id="CHEBI:58121"/>
    </ligand>
</feature>
<comment type="pathway">
    <text evidence="5 19">Cofactor biosynthesis; riboflavin biosynthesis; 2-hydroxy-3-oxobutyl phosphate from D-ribulose 5-phosphate: step 1/1.</text>
</comment>
<dbReference type="EC" id="4.1.99.12" evidence="19"/>
<dbReference type="InterPro" id="IPR000926">
    <property type="entry name" value="RibA"/>
</dbReference>
<keyword evidence="11 19" id="KW-0862">Zinc</keyword>
<dbReference type="InterPro" id="IPR000422">
    <property type="entry name" value="DHBP_synthase_RibB"/>
</dbReference>
<feature type="domain" description="GTP cyclohydrolase II" evidence="20">
    <location>
        <begin position="207"/>
        <end position="372"/>
    </location>
</feature>
<evidence type="ECO:0000256" key="2">
    <source>
        <dbReference type="ARBA" id="ARBA00001936"/>
    </source>
</evidence>
<feature type="binding site" evidence="19">
    <location>
        <position position="272"/>
    </location>
    <ligand>
        <name>GTP</name>
        <dbReference type="ChEBI" id="CHEBI:37565"/>
    </ligand>
</feature>
<sequence length="413" mass="45667">MSFNTVEEALDDIRQGKMIVMVDDEDRENEGDLVMAAEMATPEAINFMATYGRGLICVPMTRDRIRALQLEQMVSNNTDPHGTAFTVSVDSVTSSTGISAFERADTVKVLANPNSGPTELQRPGHIFPLQAREGGVLVRAGHTEGSVDLARLAGLQPAGLICEILNEDGTMARVPDLQLFVEKHNLKLITLKDLISYRRQSEKLIERVESIHLPTEFGDFRAIGYLSIVDHDEHIALVKGTVDDGKPVLVRVHSECLTGDVFHSLRCDCGDQLSAALEEIEREGRGVLLYMRQEGRGIGLLNKLRAYKLQEEGKDTVEANLALGFPEDLRDYGVGAQILADLGISEVRLMTNNPRKIVGLEGYGLKVVERVPVDIPSKPENSKYLCTKKNKMGHYLKEVQPNTCDQFVKTNIV</sequence>
<evidence type="ECO:0000256" key="15">
    <source>
        <dbReference type="ARBA" id="ARBA00023239"/>
    </source>
</evidence>
<dbReference type="HAMAP" id="MF_00179">
    <property type="entry name" value="RibA"/>
    <property type="match status" value="1"/>
</dbReference>
<evidence type="ECO:0000256" key="8">
    <source>
        <dbReference type="ARBA" id="ARBA00022723"/>
    </source>
</evidence>
<evidence type="ECO:0000256" key="4">
    <source>
        <dbReference type="ARBA" id="ARBA00004853"/>
    </source>
</evidence>
<dbReference type="HAMAP" id="MF_01283">
    <property type="entry name" value="RibBA"/>
    <property type="match status" value="1"/>
</dbReference>
<accession>A0A2U3LEA9</accession>
<evidence type="ECO:0000313" key="22">
    <source>
        <dbReference type="Proteomes" id="UP000238916"/>
    </source>
</evidence>
<keyword evidence="13 19" id="KW-0342">GTP-binding</keyword>
<keyword evidence="16 19" id="KW-0511">Multifunctional enzyme</keyword>
<comment type="catalytic activity">
    <reaction evidence="1 19">
        <text>D-ribulose 5-phosphate = (2S)-2-hydroxy-3-oxobutyl phosphate + formate + H(+)</text>
        <dbReference type="Rhea" id="RHEA:18457"/>
        <dbReference type="ChEBI" id="CHEBI:15378"/>
        <dbReference type="ChEBI" id="CHEBI:15740"/>
        <dbReference type="ChEBI" id="CHEBI:58121"/>
        <dbReference type="ChEBI" id="CHEBI:58830"/>
        <dbReference type="EC" id="4.1.99.12"/>
    </reaction>
</comment>
<evidence type="ECO:0000256" key="13">
    <source>
        <dbReference type="ARBA" id="ARBA00023134"/>
    </source>
</evidence>
<dbReference type="GO" id="GO:0003935">
    <property type="term" value="F:GTP cyclohydrolase II activity"/>
    <property type="evidence" value="ECO:0007669"/>
    <property type="project" value="UniProtKB-UniRule"/>
</dbReference>
<gene>
    <name evidence="19 21" type="primary">ribBA</name>
    <name evidence="21" type="ORF">SBF1_470049</name>
</gene>
<evidence type="ECO:0000256" key="12">
    <source>
        <dbReference type="ARBA" id="ARBA00022842"/>
    </source>
</evidence>
<keyword evidence="7 19" id="KW-0686">Riboflavin biosynthesis</keyword>
<evidence type="ECO:0000256" key="19">
    <source>
        <dbReference type="HAMAP-Rule" id="MF_01283"/>
    </source>
</evidence>
<feature type="binding site" evidence="19">
    <location>
        <position position="28"/>
    </location>
    <ligand>
        <name>Mg(2+)</name>
        <dbReference type="ChEBI" id="CHEBI:18420"/>
        <label>1</label>
    </ligand>
</feature>
<feature type="binding site" evidence="19">
    <location>
        <position position="356"/>
    </location>
    <ligand>
        <name>GTP</name>
        <dbReference type="ChEBI" id="CHEBI:37565"/>
    </ligand>
</feature>
<dbReference type="GO" id="GO:0008270">
    <property type="term" value="F:zinc ion binding"/>
    <property type="evidence" value="ECO:0007669"/>
    <property type="project" value="UniProtKB-UniRule"/>
</dbReference>
<proteinExistence type="inferred from homology"/>
<comment type="similarity">
    <text evidence="6 19">In the N-terminal section; belongs to the DHBP synthase family.</text>
</comment>
<feature type="active site" description="Proton acceptor; for GTP cyclohydrolase activity" evidence="19">
    <location>
        <position position="328"/>
    </location>
</feature>
<keyword evidence="12 19" id="KW-0460">Magnesium</keyword>
<feature type="active site" description="Nucleophile; for GTP cyclohydrolase activity" evidence="19">
    <location>
        <position position="330"/>
    </location>
</feature>
<feature type="binding site" evidence="19">
    <location>
        <position position="163"/>
    </location>
    <ligand>
        <name>D-ribulose 5-phosphate</name>
        <dbReference type="ChEBI" id="CHEBI:58121"/>
    </ligand>
</feature>
<dbReference type="AlphaFoldDB" id="A0A2U3LEA9"/>
<dbReference type="NCBIfam" id="TIGR00505">
    <property type="entry name" value="ribA"/>
    <property type="match status" value="1"/>
</dbReference>
<evidence type="ECO:0000256" key="17">
    <source>
        <dbReference type="ARBA" id="ARBA00043932"/>
    </source>
</evidence>
<evidence type="ECO:0000313" key="21">
    <source>
        <dbReference type="EMBL" id="SPF50109.1"/>
    </source>
</evidence>
<evidence type="ECO:0000256" key="3">
    <source>
        <dbReference type="ARBA" id="ARBA00002284"/>
    </source>
</evidence>
<keyword evidence="15 19" id="KW-0456">Lyase</keyword>
<dbReference type="FunFam" id="3.90.870.10:FF:000001">
    <property type="entry name" value="Riboflavin biosynthesis protein RibBA"/>
    <property type="match status" value="1"/>
</dbReference>
<dbReference type="InterPro" id="IPR032677">
    <property type="entry name" value="GTP_cyclohydro_II"/>
</dbReference>
<dbReference type="Gene3D" id="3.90.870.10">
    <property type="entry name" value="DHBP synthase"/>
    <property type="match status" value="1"/>
</dbReference>
<feature type="binding site" evidence="19">
    <location>
        <position position="267"/>
    </location>
    <ligand>
        <name>Zn(2+)</name>
        <dbReference type="ChEBI" id="CHEBI:29105"/>
        <note>catalytic</note>
    </ligand>
</feature>
<organism evidence="21 22">
    <name type="scientific">Candidatus Desulfosporosinus infrequens</name>
    <dbReference type="NCBI Taxonomy" id="2043169"/>
    <lineage>
        <taxon>Bacteria</taxon>
        <taxon>Bacillati</taxon>
        <taxon>Bacillota</taxon>
        <taxon>Clostridia</taxon>
        <taxon>Eubacteriales</taxon>
        <taxon>Desulfitobacteriaceae</taxon>
        <taxon>Desulfosporosinus</taxon>
    </lineage>
</organism>
<evidence type="ECO:0000256" key="11">
    <source>
        <dbReference type="ARBA" id="ARBA00022833"/>
    </source>
</evidence>
<dbReference type="HAMAP" id="MF_00180">
    <property type="entry name" value="RibB"/>
    <property type="match status" value="1"/>
</dbReference>
<evidence type="ECO:0000256" key="6">
    <source>
        <dbReference type="ARBA" id="ARBA00005520"/>
    </source>
</evidence>
<dbReference type="GO" id="GO:0030145">
    <property type="term" value="F:manganese ion binding"/>
    <property type="evidence" value="ECO:0007669"/>
    <property type="project" value="UniProtKB-UniRule"/>
</dbReference>
<dbReference type="SUPFAM" id="SSF142695">
    <property type="entry name" value="RibA-like"/>
    <property type="match status" value="1"/>
</dbReference>
<dbReference type="CDD" id="cd00641">
    <property type="entry name" value="GTP_cyclohydro2"/>
    <property type="match status" value="1"/>
</dbReference>
<dbReference type="EC" id="3.5.4.25" evidence="19"/>
<dbReference type="SUPFAM" id="SSF55821">
    <property type="entry name" value="YrdC/RibB"/>
    <property type="match status" value="1"/>
</dbReference>
<keyword evidence="14 19" id="KW-0464">Manganese</keyword>
<feature type="binding site" evidence="19">
    <location>
        <begin position="27"/>
        <end position="28"/>
    </location>
    <ligand>
        <name>D-ribulose 5-phosphate</name>
        <dbReference type="ChEBI" id="CHEBI:58121"/>
    </ligand>
</feature>
<dbReference type="GO" id="GO:0005829">
    <property type="term" value="C:cytosol"/>
    <property type="evidence" value="ECO:0007669"/>
    <property type="project" value="TreeGrafter"/>
</dbReference>
<evidence type="ECO:0000256" key="10">
    <source>
        <dbReference type="ARBA" id="ARBA00022801"/>
    </source>
</evidence>
<feature type="site" description="Essential for DHBP synthase activity" evidence="19">
    <location>
        <position position="163"/>
    </location>
</feature>
<feature type="binding site" evidence="19">
    <location>
        <position position="316"/>
    </location>
    <ligand>
        <name>GTP</name>
        <dbReference type="ChEBI" id="CHEBI:37565"/>
    </ligand>
</feature>
<dbReference type="OrthoDB" id="9793111at2"/>
<name>A0A2U3LEA9_9FIRM</name>
<dbReference type="GO" id="GO:0005525">
    <property type="term" value="F:GTP binding"/>
    <property type="evidence" value="ECO:0007669"/>
    <property type="project" value="UniProtKB-KW"/>
</dbReference>
<evidence type="ECO:0000256" key="1">
    <source>
        <dbReference type="ARBA" id="ARBA00000141"/>
    </source>
</evidence>
<keyword evidence="8 19" id="KW-0479">Metal-binding</keyword>
<comment type="function">
    <text evidence="17 19">Catalyzes the conversion of GTP to 2,5-diamino-6-ribosylamino-4(3H)-pyrimidinone 5'-phosphate (DARP), formate and pyrophosphate.</text>
</comment>
<comment type="cofactor">
    <cofactor evidence="19">
        <name>Mg(2+)</name>
        <dbReference type="ChEBI" id="CHEBI:18420"/>
    </cofactor>
    <cofactor evidence="19">
        <name>Mn(2+)</name>
        <dbReference type="ChEBI" id="CHEBI:29035"/>
    </cofactor>
    <text evidence="19">Binds 2 divalent metal cations per subunit. Magnesium or manganese.</text>
</comment>
<evidence type="ECO:0000259" key="20">
    <source>
        <dbReference type="Pfam" id="PF00925"/>
    </source>
</evidence>
<dbReference type="NCBIfam" id="NF006803">
    <property type="entry name" value="PRK09311.1"/>
    <property type="match status" value="1"/>
</dbReference>
<comment type="similarity">
    <text evidence="19">In the C-terminal section; belongs to the GTP cyclohydrolase II family.</text>
</comment>
<dbReference type="PANTHER" id="PTHR21327:SF18">
    <property type="entry name" value="3,4-DIHYDROXY-2-BUTANONE 4-PHOSPHATE SYNTHASE"/>
    <property type="match status" value="1"/>
</dbReference>
<dbReference type="Gene3D" id="3.40.50.10990">
    <property type="entry name" value="GTP cyclohydrolase II"/>
    <property type="match status" value="1"/>
</dbReference>
<dbReference type="InterPro" id="IPR017945">
    <property type="entry name" value="DHBP_synth_RibB-like_a/b_dom"/>
</dbReference>
<evidence type="ECO:0000256" key="16">
    <source>
        <dbReference type="ARBA" id="ARBA00023268"/>
    </source>
</evidence>
<evidence type="ECO:0000256" key="18">
    <source>
        <dbReference type="ARBA" id="ARBA00049295"/>
    </source>
</evidence>
<dbReference type="PIRSF" id="PIRSF001259">
    <property type="entry name" value="RibA"/>
    <property type="match status" value="1"/>
</dbReference>
<feature type="binding site" evidence="19">
    <location>
        <begin position="251"/>
        <end position="255"/>
    </location>
    <ligand>
        <name>GTP</name>
        <dbReference type="ChEBI" id="CHEBI:37565"/>
    </ligand>
</feature>
<dbReference type="PANTHER" id="PTHR21327">
    <property type="entry name" value="GTP CYCLOHYDROLASE II-RELATED"/>
    <property type="match status" value="1"/>
</dbReference>
<comment type="catalytic activity">
    <reaction evidence="18 19">
        <text>GTP + 4 H2O = 2,5-diamino-6-hydroxy-4-(5-phosphoribosylamino)-pyrimidine + formate + 2 phosphate + 3 H(+)</text>
        <dbReference type="Rhea" id="RHEA:23704"/>
        <dbReference type="ChEBI" id="CHEBI:15377"/>
        <dbReference type="ChEBI" id="CHEBI:15378"/>
        <dbReference type="ChEBI" id="CHEBI:15740"/>
        <dbReference type="ChEBI" id="CHEBI:37565"/>
        <dbReference type="ChEBI" id="CHEBI:43474"/>
        <dbReference type="ChEBI" id="CHEBI:58614"/>
        <dbReference type="EC" id="3.5.4.25"/>
    </reaction>
</comment>
<feature type="binding site" evidence="19">
    <location>
        <position position="32"/>
    </location>
    <ligand>
        <name>D-ribulose 5-phosphate</name>
        <dbReference type="ChEBI" id="CHEBI:58121"/>
    </ligand>
</feature>
<dbReference type="Proteomes" id="UP000238916">
    <property type="component" value="Unassembled WGS sequence"/>
</dbReference>
<dbReference type="Pfam" id="PF00925">
    <property type="entry name" value="GTP_cyclohydro2"/>
    <property type="match status" value="1"/>
</dbReference>
<dbReference type="NCBIfam" id="NF001591">
    <property type="entry name" value="PRK00393.1"/>
    <property type="match status" value="1"/>
</dbReference>
<comment type="function">
    <text evidence="3 19">Catalyzes the conversion of D-ribulose 5-phosphate to formate and 3,4-dihydroxy-2-butanone 4-phosphate.</text>
</comment>
<feature type="binding site" evidence="19">
    <location>
        <position position="269"/>
    </location>
    <ligand>
        <name>Zn(2+)</name>
        <dbReference type="ChEBI" id="CHEBI:29105"/>
        <note>catalytic</note>
    </ligand>
</feature>
<feature type="region of interest" description="DHBP synthase" evidence="19">
    <location>
        <begin position="1"/>
        <end position="200"/>
    </location>
</feature>
<reference evidence="22" key="1">
    <citation type="submission" date="2018-02" db="EMBL/GenBank/DDBJ databases">
        <authorList>
            <person name="Hausmann B."/>
        </authorList>
    </citation>
    <scope>NUCLEOTIDE SEQUENCE [LARGE SCALE GENOMIC DNA]</scope>
    <source>
        <strain evidence="22">Peat soil MAG SbF1</strain>
    </source>
</reference>
<evidence type="ECO:0000256" key="9">
    <source>
        <dbReference type="ARBA" id="ARBA00022741"/>
    </source>
</evidence>
<dbReference type="GO" id="GO:0000287">
    <property type="term" value="F:magnesium ion binding"/>
    <property type="evidence" value="ECO:0007669"/>
    <property type="project" value="UniProtKB-UniRule"/>
</dbReference>
<comment type="cofactor">
    <cofactor evidence="19">
        <name>Zn(2+)</name>
        <dbReference type="ChEBI" id="CHEBI:29105"/>
    </cofactor>
    <text evidence="19">Binds 1 zinc ion per subunit.</text>
</comment>